<feature type="chain" id="PRO_5047453723" evidence="1">
    <location>
        <begin position="30"/>
        <end position="148"/>
    </location>
</feature>
<feature type="signal peptide" evidence="1">
    <location>
        <begin position="1"/>
        <end position="29"/>
    </location>
</feature>
<reference evidence="2 3" key="1">
    <citation type="submission" date="2023-07" db="EMBL/GenBank/DDBJ databases">
        <title>Sequencing the genomes of 1000 actinobacteria strains.</title>
        <authorList>
            <person name="Klenk H.-P."/>
        </authorList>
    </citation>
    <scope>NUCLEOTIDE SEQUENCE [LARGE SCALE GENOMIC DNA]</scope>
    <source>
        <strain evidence="2 3">DSM 44109</strain>
    </source>
</reference>
<dbReference type="EMBL" id="JAUSRB010000002">
    <property type="protein sequence ID" value="MDP9868135.1"/>
    <property type="molecule type" value="Genomic_DNA"/>
</dbReference>
<evidence type="ECO:0000313" key="2">
    <source>
        <dbReference type="EMBL" id="MDP9868135.1"/>
    </source>
</evidence>
<gene>
    <name evidence="2" type="ORF">J2S55_007401</name>
</gene>
<proteinExistence type="predicted"/>
<dbReference type="RefSeq" id="WP_306870619.1">
    <property type="nucleotide sequence ID" value="NZ_JAUSRB010000002.1"/>
</dbReference>
<comment type="caution">
    <text evidence="2">The sequence shown here is derived from an EMBL/GenBank/DDBJ whole genome shotgun (WGS) entry which is preliminary data.</text>
</comment>
<name>A0ABT9RIG7_9ACTN</name>
<keyword evidence="1" id="KW-0732">Signal</keyword>
<sequence>MAIVRSTTVALSAALAFGAVLVTGASAHADDRPAAKRVAAEVMSAAKTSQRVAAGKTAPGEGWESYGNGTGLYIDVDTTSANFTGTPVYTSSVGGTGDHWALTGANAVYSPTATGFRLYVRWSDSSPISPAVAQAFQWHVNWIGVDNP</sequence>
<organism evidence="2 3">
    <name type="scientific">Streptosporangium brasiliense</name>
    <dbReference type="NCBI Taxonomy" id="47480"/>
    <lineage>
        <taxon>Bacteria</taxon>
        <taxon>Bacillati</taxon>
        <taxon>Actinomycetota</taxon>
        <taxon>Actinomycetes</taxon>
        <taxon>Streptosporangiales</taxon>
        <taxon>Streptosporangiaceae</taxon>
        <taxon>Streptosporangium</taxon>
    </lineage>
</organism>
<accession>A0ABT9RIG7</accession>
<dbReference type="Proteomes" id="UP001230426">
    <property type="component" value="Unassembled WGS sequence"/>
</dbReference>
<keyword evidence="3" id="KW-1185">Reference proteome</keyword>
<evidence type="ECO:0000256" key="1">
    <source>
        <dbReference type="SAM" id="SignalP"/>
    </source>
</evidence>
<evidence type="ECO:0000313" key="3">
    <source>
        <dbReference type="Proteomes" id="UP001230426"/>
    </source>
</evidence>
<protein>
    <submittedName>
        <fullName evidence="2">Uncharacterized protein</fullName>
    </submittedName>
</protein>